<evidence type="ECO:0000256" key="6">
    <source>
        <dbReference type="SAM" id="MobiDB-lite"/>
    </source>
</evidence>
<evidence type="ECO:0000256" key="1">
    <source>
        <dbReference type="ARBA" id="ARBA00004123"/>
    </source>
</evidence>
<dbReference type="OrthoDB" id="5600212at2759"/>
<dbReference type="PANTHER" id="PTHR47338">
    <property type="entry name" value="ZN(II)2CYS6 TRANSCRIPTION FACTOR (EUROFUNG)-RELATED"/>
    <property type="match status" value="1"/>
</dbReference>
<evidence type="ECO:0000256" key="3">
    <source>
        <dbReference type="ARBA" id="ARBA00023015"/>
    </source>
</evidence>
<name>A0A0C2XZT6_SERVB</name>
<accession>A0A0C2XZT6</accession>
<evidence type="ECO:0000313" key="9">
    <source>
        <dbReference type="Proteomes" id="UP000054097"/>
    </source>
</evidence>
<dbReference type="InterPro" id="IPR050815">
    <property type="entry name" value="TF_fung"/>
</dbReference>
<evidence type="ECO:0000259" key="7">
    <source>
        <dbReference type="PROSITE" id="PS50048"/>
    </source>
</evidence>
<gene>
    <name evidence="8" type="ORF">M408DRAFT_325789</name>
</gene>
<feature type="compositionally biased region" description="Polar residues" evidence="6">
    <location>
        <begin position="142"/>
        <end position="157"/>
    </location>
</feature>
<dbReference type="Gene3D" id="4.10.240.10">
    <property type="entry name" value="Zn(2)-C6 fungal-type DNA-binding domain"/>
    <property type="match status" value="1"/>
</dbReference>
<dbReference type="PANTHER" id="PTHR47338:SF29">
    <property type="entry name" value="ZN(2)-C6 FUNGAL-TYPE DOMAIN-CONTAINING PROTEIN"/>
    <property type="match status" value="1"/>
</dbReference>
<organism evidence="8 9">
    <name type="scientific">Serendipita vermifera MAFF 305830</name>
    <dbReference type="NCBI Taxonomy" id="933852"/>
    <lineage>
        <taxon>Eukaryota</taxon>
        <taxon>Fungi</taxon>
        <taxon>Dikarya</taxon>
        <taxon>Basidiomycota</taxon>
        <taxon>Agaricomycotina</taxon>
        <taxon>Agaricomycetes</taxon>
        <taxon>Sebacinales</taxon>
        <taxon>Serendipitaceae</taxon>
        <taxon>Serendipita</taxon>
    </lineage>
</organism>
<dbReference type="GO" id="GO:0003677">
    <property type="term" value="F:DNA binding"/>
    <property type="evidence" value="ECO:0007669"/>
    <property type="project" value="InterPro"/>
</dbReference>
<evidence type="ECO:0000313" key="8">
    <source>
        <dbReference type="EMBL" id="KIM34377.1"/>
    </source>
</evidence>
<feature type="region of interest" description="Disordered" evidence="6">
    <location>
        <begin position="581"/>
        <end position="613"/>
    </location>
</feature>
<evidence type="ECO:0000256" key="2">
    <source>
        <dbReference type="ARBA" id="ARBA00022723"/>
    </source>
</evidence>
<feature type="compositionally biased region" description="Polar residues" evidence="6">
    <location>
        <begin position="170"/>
        <end position="179"/>
    </location>
</feature>
<dbReference type="AlphaFoldDB" id="A0A0C2XZT6"/>
<dbReference type="CDD" id="cd00067">
    <property type="entry name" value="GAL4"/>
    <property type="match status" value="1"/>
</dbReference>
<feature type="domain" description="Zn(2)-C6 fungal-type" evidence="7">
    <location>
        <begin position="17"/>
        <end position="40"/>
    </location>
</feature>
<dbReference type="HOGENOM" id="CLU_009416_1_0_1"/>
<dbReference type="Pfam" id="PF04082">
    <property type="entry name" value="Fungal_trans"/>
    <property type="match status" value="1"/>
</dbReference>
<sequence>MPRAANSTQSSLRRNQACKQCRKRKLKCDAQRPHCGTCQKQWAAQISVPPPVGFAHPVEPLCNYDPVEGLVLAPETVEDPTERVKLLEAQISQLQNKLAAAQVETTSRSGHSHSPGESQSRNYSTNSPPGHSNAIPYAQNHDYASTSYQSAQKSFPMSTDDHRVRAHSAAGSSYNGHTNNYGASPSMGNGADGYYATGLQSDVRNAAYPSVEDDQSDRNRNYHSSSYSRDAPSISSVMRGSTSGDGYAVEVGVTSGVASVSRLGRQSESRSRGYSLINNPSPPFYDIMYSGWSRDLPPRHDLVNYIEIFFRCDPCGSRMLHRPTLLSNLNYPPTHPDFPHPALLHAICATSSRFTMRGRLDASMASLSMSPQNGGIPLRDKFAEFHANKARGYVNQTMSNGQNIFDVFQACIILSWWFYSEGRWVEVWVQAGFQTRAVVPLGLNYLGLIKRGADGAAVKNPYLASAKSLHETETRRRAWWMSILFDRIVSVGGWLHSVDERDIGTELPLTAASYEAGSEIPSHPQTLHSENMYIHHPINYTDPFILFLKSVMLFGRITDYSVRMGIRAPLLNHGRGMGMDDDLSHHHGLSPNQNPNIPRTPSPVHNNDDPRNAPGFRTLDRLISVDFINSFPPPFRSCLGVGDGSDGNNFDTDLYMAHLVPHAATITLHSPWVNYAEPATCPSVARCMEAARAILDKYYVLRSTSFDITLLHPFVTICWYLAAVVQVHLCKRLIEIGDIVNEATCWGEINMLRTALVTFGNYSPIGTRQEKMLHPIMQEIINMTTQEQPLLVGLPLYPFSLDTLFQRSEKKAAADAAAAGLLNPADEGDAGEAIAPIPDIAFNDDVTMSEPTSNIALPSMQGIGGWQIN</sequence>
<feature type="region of interest" description="Disordered" evidence="6">
    <location>
        <begin position="208"/>
        <end position="240"/>
    </location>
</feature>
<dbReference type="GO" id="GO:0000981">
    <property type="term" value="F:DNA-binding transcription factor activity, RNA polymerase II-specific"/>
    <property type="evidence" value="ECO:0007669"/>
    <property type="project" value="InterPro"/>
</dbReference>
<evidence type="ECO:0000256" key="4">
    <source>
        <dbReference type="ARBA" id="ARBA00023163"/>
    </source>
</evidence>
<dbReference type="CDD" id="cd12148">
    <property type="entry name" value="fungal_TF_MHR"/>
    <property type="match status" value="1"/>
</dbReference>
<keyword evidence="3" id="KW-0805">Transcription regulation</keyword>
<reference evidence="8 9" key="1">
    <citation type="submission" date="2014-04" db="EMBL/GenBank/DDBJ databases">
        <authorList>
            <consortium name="DOE Joint Genome Institute"/>
            <person name="Kuo A."/>
            <person name="Zuccaro A."/>
            <person name="Kohler A."/>
            <person name="Nagy L.G."/>
            <person name="Floudas D."/>
            <person name="Copeland A."/>
            <person name="Barry K.W."/>
            <person name="Cichocki N."/>
            <person name="Veneault-Fourrey C."/>
            <person name="LaButti K."/>
            <person name="Lindquist E.A."/>
            <person name="Lipzen A."/>
            <person name="Lundell T."/>
            <person name="Morin E."/>
            <person name="Murat C."/>
            <person name="Sun H."/>
            <person name="Tunlid A."/>
            <person name="Henrissat B."/>
            <person name="Grigoriev I.V."/>
            <person name="Hibbett D.S."/>
            <person name="Martin F."/>
            <person name="Nordberg H.P."/>
            <person name="Cantor M.N."/>
            <person name="Hua S.X."/>
        </authorList>
    </citation>
    <scope>NUCLEOTIDE SEQUENCE [LARGE SCALE GENOMIC DNA]</scope>
    <source>
        <strain evidence="8 9">MAFF 305830</strain>
    </source>
</reference>
<dbReference type="Pfam" id="PF00172">
    <property type="entry name" value="Zn_clus"/>
    <property type="match status" value="1"/>
</dbReference>
<dbReference type="PROSITE" id="PS50048">
    <property type="entry name" value="ZN2_CY6_FUNGAL_2"/>
    <property type="match status" value="1"/>
</dbReference>
<dbReference type="GO" id="GO:0005634">
    <property type="term" value="C:nucleus"/>
    <property type="evidence" value="ECO:0007669"/>
    <property type="project" value="UniProtKB-SubCell"/>
</dbReference>
<comment type="subcellular location">
    <subcellularLocation>
        <location evidence="1">Nucleus</location>
    </subcellularLocation>
</comment>
<proteinExistence type="predicted"/>
<dbReference type="InterPro" id="IPR036864">
    <property type="entry name" value="Zn2-C6_fun-type_DNA-bd_sf"/>
</dbReference>
<dbReference type="SMART" id="SM00066">
    <property type="entry name" value="GAL4"/>
    <property type="match status" value="1"/>
</dbReference>
<keyword evidence="2" id="KW-0479">Metal-binding</keyword>
<dbReference type="EMBL" id="KN824277">
    <property type="protein sequence ID" value="KIM34377.1"/>
    <property type="molecule type" value="Genomic_DNA"/>
</dbReference>
<dbReference type="InterPro" id="IPR001138">
    <property type="entry name" value="Zn2Cys6_DnaBD"/>
</dbReference>
<protein>
    <recommendedName>
        <fullName evidence="7">Zn(2)-C6 fungal-type domain-containing protein</fullName>
    </recommendedName>
</protein>
<reference evidence="9" key="2">
    <citation type="submission" date="2015-01" db="EMBL/GenBank/DDBJ databases">
        <title>Evolutionary Origins and Diversification of the Mycorrhizal Mutualists.</title>
        <authorList>
            <consortium name="DOE Joint Genome Institute"/>
            <consortium name="Mycorrhizal Genomics Consortium"/>
            <person name="Kohler A."/>
            <person name="Kuo A."/>
            <person name="Nagy L.G."/>
            <person name="Floudas D."/>
            <person name="Copeland A."/>
            <person name="Barry K.W."/>
            <person name="Cichocki N."/>
            <person name="Veneault-Fourrey C."/>
            <person name="LaButti K."/>
            <person name="Lindquist E.A."/>
            <person name="Lipzen A."/>
            <person name="Lundell T."/>
            <person name="Morin E."/>
            <person name="Murat C."/>
            <person name="Riley R."/>
            <person name="Ohm R."/>
            <person name="Sun H."/>
            <person name="Tunlid A."/>
            <person name="Henrissat B."/>
            <person name="Grigoriev I.V."/>
            <person name="Hibbett D.S."/>
            <person name="Martin F."/>
        </authorList>
    </citation>
    <scope>NUCLEOTIDE SEQUENCE [LARGE SCALE GENOMIC DNA]</scope>
    <source>
        <strain evidence="9">MAFF 305830</strain>
    </source>
</reference>
<feature type="region of interest" description="Disordered" evidence="6">
    <location>
        <begin position="100"/>
        <end position="179"/>
    </location>
</feature>
<dbReference type="Proteomes" id="UP000054097">
    <property type="component" value="Unassembled WGS sequence"/>
</dbReference>
<dbReference type="GO" id="GO:0008270">
    <property type="term" value="F:zinc ion binding"/>
    <property type="evidence" value="ECO:0007669"/>
    <property type="project" value="InterPro"/>
</dbReference>
<dbReference type="GO" id="GO:0006351">
    <property type="term" value="P:DNA-templated transcription"/>
    <property type="evidence" value="ECO:0007669"/>
    <property type="project" value="InterPro"/>
</dbReference>
<keyword evidence="5" id="KW-0539">Nucleus</keyword>
<keyword evidence="4" id="KW-0804">Transcription</keyword>
<feature type="compositionally biased region" description="Polar residues" evidence="6">
    <location>
        <begin position="115"/>
        <end position="130"/>
    </location>
</feature>
<dbReference type="SUPFAM" id="SSF57701">
    <property type="entry name" value="Zn2/Cys6 DNA-binding domain"/>
    <property type="match status" value="1"/>
</dbReference>
<evidence type="ECO:0000256" key="5">
    <source>
        <dbReference type="ARBA" id="ARBA00023242"/>
    </source>
</evidence>
<feature type="compositionally biased region" description="Polar residues" evidence="6">
    <location>
        <begin position="590"/>
        <end position="605"/>
    </location>
</feature>
<keyword evidence="9" id="KW-1185">Reference proteome</keyword>
<dbReference type="STRING" id="933852.A0A0C2XZT6"/>
<dbReference type="InterPro" id="IPR007219">
    <property type="entry name" value="XnlR_reg_dom"/>
</dbReference>